<accession>A0A450V4P4</accession>
<dbReference type="EMBL" id="CAADFH010000105">
    <property type="protein sequence ID" value="VFJ99748.1"/>
    <property type="molecule type" value="Genomic_DNA"/>
</dbReference>
<evidence type="ECO:0000313" key="1">
    <source>
        <dbReference type="EMBL" id="VFJ99748.1"/>
    </source>
</evidence>
<protein>
    <submittedName>
        <fullName evidence="1">Mu-like prophage protein gp29</fullName>
    </submittedName>
</protein>
<organism evidence="1">
    <name type="scientific">Candidatus Kentrum sp. LFY</name>
    <dbReference type="NCBI Taxonomy" id="2126342"/>
    <lineage>
        <taxon>Bacteria</taxon>
        <taxon>Pseudomonadati</taxon>
        <taxon>Pseudomonadota</taxon>
        <taxon>Gammaproteobacteria</taxon>
        <taxon>Candidatus Kentrum</taxon>
    </lineage>
</organism>
<sequence length="508" mass="57078">MIEWLKKNLSKITRPKTTLQAGARSTQGHTLNYASTITVDPSRLAQAFAQADTGTLSEQSALFEMIEEHDAHIYSELAKRRRAVTSIGWGLNPPKDASQSEIDRTTELKDMLDSIHGFENAQYDLTDAIGKGFANMEIDWRTGSEWVPNRFIWVPQRLFQVDDDTGEMQFLKNGIPEPLRPYGWVTHEHRAKSGYIEQTALFRVLAWTYAYKAYDIKDMQRFLEVYGLPLRLGKYTEGVSSESKKSLLKAVRNIGNDGAGIIPANMAIEFVEAKKTGSVNDFLDTIIYWERKQSLAILGGTLTSQADGKTSTNALGEVHEKQRSEIRLHDVGQIDPTVNHQIVRPIALINGMFPKDRLPTYHHKTEDPVNKKNMVDMLLNAVEIGMEIDIDWAHHATQIPRASDKATLLKAPGTTPKADLARLVALAHEKEHDESIPDAYTEQLAKLSARHEKDFFGRIANIIENANDFDDAMKEIDRLKIENETWAQDIALGTMAADLAGRVEIGNE</sequence>
<dbReference type="AlphaFoldDB" id="A0A450V4P4"/>
<name>A0A450V4P4_9GAMM</name>
<reference evidence="1" key="1">
    <citation type="submission" date="2019-02" db="EMBL/GenBank/DDBJ databases">
        <authorList>
            <person name="Gruber-Vodicka R. H."/>
            <person name="Seah K. B. B."/>
        </authorList>
    </citation>
    <scope>NUCLEOTIDE SEQUENCE</scope>
    <source>
        <strain evidence="1">BECK_M6</strain>
    </source>
</reference>
<dbReference type="InterPro" id="IPR009279">
    <property type="entry name" value="Portal_Mu"/>
</dbReference>
<gene>
    <name evidence="1" type="ORF">BECKLFY1418A_GA0070994_11052</name>
</gene>
<dbReference type="Pfam" id="PF06074">
    <property type="entry name" value="Portal_Mu"/>
    <property type="match status" value="1"/>
</dbReference>
<proteinExistence type="predicted"/>